<dbReference type="AlphaFoldDB" id="A0AAV1TW11"/>
<evidence type="ECO:0000256" key="1">
    <source>
        <dbReference type="SAM" id="MobiDB-lite"/>
    </source>
</evidence>
<sequence length="230" mass="25633">MLNCSHLLLVVVILVVFANSDGVLPPAAHALRRRTTTSTQVQTVESPVNGKQAVQSIKVARDATVEERAATCLSSLHEWLTASLKEVHGRLAWMKEVAVRQKVKAFWEKVKAFWETKESAISKRSKAAWLKEEEIDLKLWGSAPKRKEEGAADLKLWGPAPKRKEEGAADSKKSEPALGENQEGAVLNKAAAASVEEEEPFGWSNAGRWWENDAWMKNDVPWDKKRPTAE</sequence>
<evidence type="ECO:0000313" key="3">
    <source>
        <dbReference type="EMBL" id="CAK7925647.1"/>
    </source>
</evidence>
<proteinExistence type="predicted"/>
<organism evidence="3 4">
    <name type="scientific">Peronospora matthiolae</name>
    <dbReference type="NCBI Taxonomy" id="2874970"/>
    <lineage>
        <taxon>Eukaryota</taxon>
        <taxon>Sar</taxon>
        <taxon>Stramenopiles</taxon>
        <taxon>Oomycota</taxon>
        <taxon>Peronosporomycetes</taxon>
        <taxon>Peronosporales</taxon>
        <taxon>Peronosporaceae</taxon>
        <taxon>Peronospora</taxon>
    </lineage>
</organism>
<accession>A0AAV1TW11</accession>
<feature type="region of interest" description="Disordered" evidence="1">
    <location>
        <begin position="150"/>
        <end position="230"/>
    </location>
</feature>
<dbReference type="EMBL" id="CAKLBY020000087">
    <property type="protein sequence ID" value="CAK7925647.1"/>
    <property type="molecule type" value="Genomic_DNA"/>
</dbReference>
<name>A0AAV1TW11_9STRA</name>
<feature type="compositionally biased region" description="Basic and acidic residues" evidence="1">
    <location>
        <begin position="162"/>
        <end position="175"/>
    </location>
</feature>
<dbReference type="Proteomes" id="UP001162060">
    <property type="component" value="Unassembled WGS sequence"/>
</dbReference>
<feature type="chain" id="PRO_5043942848" evidence="2">
    <location>
        <begin position="23"/>
        <end position="230"/>
    </location>
</feature>
<comment type="caution">
    <text evidence="3">The sequence shown here is derived from an EMBL/GenBank/DDBJ whole genome shotgun (WGS) entry which is preliminary data.</text>
</comment>
<feature type="signal peptide" evidence="2">
    <location>
        <begin position="1"/>
        <end position="22"/>
    </location>
</feature>
<gene>
    <name evidence="3" type="ORF">PM001_LOCUS10797</name>
</gene>
<reference evidence="3" key="1">
    <citation type="submission" date="2024-01" db="EMBL/GenBank/DDBJ databases">
        <authorList>
            <person name="Webb A."/>
        </authorList>
    </citation>
    <scope>NUCLEOTIDE SEQUENCE</scope>
    <source>
        <strain evidence="3">Pm1</strain>
    </source>
</reference>
<protein>
    <submittedName>
        <fullName evidence="3">Uncharacterized protein</fullName>
    </submittedName>
</protein>
<evidence type="ECO:0000256" key="2">
    <source>
        <dbReference type="SAM" id="SignalP"/>
    </source>
</evidence>
<evidence type="ECO:0000313" key="4">
    <source>
        <dbReference type="Proteomes" id="UP001162060"/>
    </source>
</evidence>
<feature type="compositionally biased region" description="Basic and acidic residues" evidence="1">
    <location>
        <begin position="210"/>
        <end position="230"/>
    </location>
</feature>
<keyword evidence="2" id="KW-0732">Signal</keyword>